<dbReference type="EMBL" id="JAULSR010000002">
    <property type="protein sequence ID" value="KAK0629291.1"/>
    <property type="molecule type" value="Genomic_DNA"/>
</dbReference>
<name>A0AA39X8X4_9PEZI</name>
<feature type="coiled-coil region" evidence="1">
    <location>
        <begin position="55"/>
        <end position="96"/>
    </location>
</feature>
<sequence length="332" mass="37359">MAVSTEHDSYYNGSTALSITTIFPNDLNSRDELAKRRKEAAAAAAAALKAKGDVLSLEAQRAAAEKAKLEALESEVAALKEKTQALQDEINIYKTRTETLQTNLNDTNYGLATAANNLTAVRQEKQAVDTELAQTRSAKITAEITWRNTNEGLQQQISTLKADISRESALKLEPDNNLHPQFNHSDQEVHIVNIKARTAIDHDSTKGEGTHSWEYQFGNRFQKWRLIKVNANDPKSPWFIKSPDCGRYLEFRSGDQDTNLTAADCRLDYDGSRQQQWNIGVYSGGAVMFINVRWGMAIDLLTTDQWKNDVRLRSYKPNSGDPCQRFTLFIRQ</sequence>
<dbReference type="InterPro" id="IPR035992">
    <property type="entry name" value="Ricin_B-like_lectins"/>
</dbReference>
<evidence type="ECO:0000313" key="2">
    <source>
        <dbReference type="EMBL" id="KAK0629291.1"/>
    </source>
</evidence>
<evidence type="ECO:0008006" key="4">
    <source>
        <dbReference type="Google" id="ProtNLM"/>
    </source>
</evidence>
<reference evidence="2" key="1">
    <citation type="submission" date="2023-06" db="EMBL/GenBank/DDBJ databases">
        <title>Genome-scale phylogeny and comparative genomics of the fungal order Sordariales.</title>
        <authorList>
            <consortium name="Lawrence Berkeley National Laboratory"/>
            <person name="Hensen N."/>
            <person name="Bonometti L."/>
            <person name="Westerberg I."/>
            <person name="Brannstrom I.O."/>
            <person name="Guillou S."/>
            <person name="Cros-Aarteil S."/>
            <person name="Calhoun S."/>
            <person name="Haridas S."/>
            <person name="Kuo A."/>
            <person name="Mondo S."/>
            <person name="Pangilinan J."/>
            <person name="Riley R."/>
            <person name="LaButti K."/>
            <person name="Andreopoulos B."/>
            <person name="Lipzen A."/>
            <person name="Chen C."/>
            <person name="Yanf M."/>
            <person name="Daum C."/>
            <person name="Ng V."/>
            <person name="Clum A."/>
            <person name="Steindorff A."/>
            <person name="Ohm R."/>
            <person name="Martin F."/>
            <person name="Silar P."/>
            <person name="Natvig D."/>
            <person name="Lalanne C."/>
            <person name="Gautier V."/>
            <person name="Ament-velasquez S.L."/>
            <person name="Kruys A."/>
            <person name="Hutchinson M.I."/>
            <person name="Powell A.J."/>
            <person name="Barry K."/>
            <person name="Miller A.N."/>
            <person name="Grigoriev I.V."/>
            <person name="Debuchy R."/>
            <person name="Gladieux P."/>
            <person name="Thoren M.H."/>
            <person name="Johannesson H."/>
        </authorList>
    </citation>
    <scope>NUCLEOTIDE SEQUENCE</scope>
    <source>
        <strain evidence="2">SMH3391-2</strain>
    </source>
</reference>
<accession>A0AA39X8X4</accession>
<proteinExistence type="predicted"/>
<dbReference type="SUPFAM" id="SSF50370">
    <property type="entry name" value="Ricin B-like lectins"/>
    <property type="match status" value="1"/>
</dbReference>
<evidence type="ECO:0000256" key="1">
    <source>
        <dbReference type="SAM" id="Coils"/>
    </source>
</evidence>
<keyword evidence="1" id="KW-0175">Coiled coil</keyword>
<dbReference type="CDD" id="cd00161">
    <property type="entry name" value="beta-trefoil_Ricin-like"/>
    <property type="match status" value="1"/>
</dbReference>
<dbReference type="Proteomes" id="UP001174934">
    <property type="component" value="Unassembled WGS sequence"/>
</dbReference>
<dbReference type="Gene3D" id="2.80.10.50">
    <property type="match status" value="1"/>
</dbReference>
<protein>
    <recommendedName>
        <fullName evidence="4">Ricin B lectin domain-containing protein</fullName>
    </recommendedName>
</protein>
<gene>
    <name evidence="2" type="ORF">B0T17DRAFT_505869</name>
</gene>
<dbReference type="AlphaFoldDB" id="A0AA39X8X4"/>
<keyword evidence="3" id="KW-1185">Reference proteome</keyword>
<evidence type="ECO:0000313" key="3">
    <source>
        <dbReference type="Proteomes" id="UP001174934"/>
    </source>
</evidence>
<comment type="caution">
    <text evidence="2">The sequence shown here is derived from an EMBL/GenBank/DDBJ whole genome shotgun (WGS) entry which is preliminary data.</text>
</comment>
<organism evidence="2 3">
    <name type="scientific">Bombardia bombarda</name>
    <dbReference type="NCBI Taxonomy" id="252184"/>
    <lineage>
        <taxon>Eukaryota</taxon>
        <taxon>Fungi</taxon>
        <taxon>Dikarya</taxon>
        <taxon>Ascomycota</taxon>
        <taxon>Pezizomycotina</taxon>
        <taxon>Sordariomycetes</taxon>
        <taxon>Sordariomycetidae</taxon>
        <taxon>Sordariales</taxon>
        <taxon>Lasiosphaeriaceae</taxon>
        <taxon>Bombardia</taxon>
    </lineage>
</organism>